<sequence>MLIIISLFLKQQLLHRTKKIAHDCVKLSLQLPNNYLSNHTKGQLIRCSTSVAANYRASCIAQTKKSFVSKLSIVIEEIDEAAFWLEFLIDENILPRELCLPFHKEASELTAIFVSSRKTASKALNAVSAENKNKSINNE</sequence>
<accession>A0A255YV95</accession>
<gene>
    <name evidence="1" type="ORF">CHU92_13210</name>
</gene>
<name>A0A255YV95_9FLAO</name>
<protein>
    <recommendedName>
        <fullName evidence="3">Four helix bundle protein</fullName>
    </recommendedName>
</protein>
<dbReference type="InterPro" id="IPR012657">
    <property type="entry name" value="23S_rRNA-intervening_sequence"/>
</dbReference>
<dbReference type="AlphaFoldDB" id="A0A255YV95"/>
<dbReference type="NCBIfam" id="TIGR02436">
    <property type="entry name" value="four helix bundle protein"/>
    <property type="match status" value="1"/>
</dbReference>
<dbReference type="PIRSF" id="PIRSF035652">
    <property type="entry name" value="CHP02436"/>
    <property type="match status" value="1"/>
</dbReference>
<reference evidence="1 2" key="1">
    <citation type="submission" date="2017-07" db="EMBL/GenBank/DDBJ databases">
        <title>Flavobacterium cyanobacteriorum sp. nov., isolated from cyanobacterial aggregates in a eutrophic lake.</title>
        <authorList>
            <person name="Cai H."/>
        </authorList>
    </citation>
    <scope>NUCLEOTIDE SEQUENCE [LARGE SCALE GENOMIC DNA]</scope>
    <source>
        <strain evidence="1 2">TH021</strain>
    </source>
</reference>
<evidence type="ECO:0000313" key="2">
    <source>
        <dbReference type="Proteomes" id="UP000216605"/>
    </source>
</evidence>
<comment type="caution">
    <text evidence="1">The sequence shown here is derived from an EMBL/GenBank/DDBJ whole genome shotgun (WGS) entry which is preliminary data.</text>
</comment>
<evidence type="ECO:0000313" key="1">
    <source>
        <dbReference type="EMBL" id="OYQ33099.1"/>
    </source>
</evidence>
<dbReference type="OrthoDB" id="285993at2"/>
<dbReference type="Proteomes" id="UP000216605">
    <property type="component" value="Unassembled WGS sequence"/>
</dbReference>
<proteinExistence type="predicted"/>
<dbReference type="SUPFAM" id="SSF158446">
    <property type="entry name" value="IVS-encoded protein-like"/>
    <property type="match status" value="1"/>
</dbReference>
<dbReference type="InterPro" id="IPR036583">
    <property type="entry name" value="23S_rRNA_IVS_sf"/>
</dbReference>
<dbReference type="Gene3D" id="1.20.1440.60">
    <property type="entry name" value="23S rRNA-intervening sequence"/>
    <property type="match status" value="1"/>
</dbReference>
<evidence type="ECO:0008006" key="3">
    <source>
        <dbReference type="Google" id="ProtNLM"/>
    </source>
</evidence>
<dbReference type="Pfam" id="PF05635">
    <property type="entry name" value="23S_rRNA_IVP"/>
    <property type="match status" value="1"/>
</dbReference>
<dbReference type="EMBL" id="NOXV01000301">
    <property type="protein sequence ID" value="OYQ33099.1"/>
    <property type="molecule type" value="Genomic_DNA"/>
</dbReference>
<organism evidence="1 2">
    <name type="scientific">Flavobacterium cyanobacteriorum</name>
    <dbReference type="NCBI Taxonomy" id="2022802"/>
    <lineage>
        <taxon>Bacteria</taxon>
        <taxon>Pseudomonadati</taxon>
        <taxon>Bacteroidota</taxon>
        <taxon>Flavobacteriia</taxon>
        <taxon>Flavobacteriales</taxon>
        <taxon>Flavobacteriaceae</taxon>
        <taxon>Flavobacterium</taxon>
    </lineage>
</organism>
<keyword evidence="2" id="KW-1185">Reference proteome</keyword>